<organism evidence="3 4">
    <name type="scientific">Zarconia navalis LEGE 11467</name>
    <dbReference type="NCBI Taxonomy" id="1828826"/>
    <lineage>
        <taxon>Bacteria</taxon>
        <taxon>Bacillati</taxon>
        <taxon>Cyanobacteriota</taxon>
        <taxon>Cyanophyceae</taxon>
        <taxon>Oscillatoriophycideae</taxon>
        <taxon>Oscillatoriales</taxon>
        <taxon>Oscillatoriales incertae sedis</taxon>
        <taxon>Zarconia</taxon>
        <taxon>Zarconia navalis</taxon>
    </lineage>
</organism>
<evidence type="ECO:0000313" key="4">
    <source>
        <dbReference type="Proteomes" id="UP000621799"/>
    </source>
</evidence>
<feature type="signal peptide" evidence="2">
    <location>
        <begin position="1"/>
        <end position="29"/>
    </location>
</feature>
<feature type="region of interest" description="Disordered" evidence="1">
    <location>
        <begin position="516"/>
        <end position="535"/>
    </location>
</feature>
<accession>A0A928VV85</accession>
<dbReference type="RefSeq" id="WP_264319594.1">
    <property type="nucleotide sequence ID" value="NZ_JADEXN010000006.1"/>
</dbReference>
<evidence type="ECO:0008006" key="5">
    <source>
        <dbReference type="Google" id="ProtNLM"/>
    </source>
</evidence>
<dbReference type="PROSITE" id="PS51257">
    <property type="entry name" value="PROKAR_LIPOPROTEIN"/>
    <property type="match status" value="1"/>
</dbReference>
<feature type="region of interest" description="Disordered" evidence="1">
    <location>
        <begin position="32"/>
        <end position="52"/>
    </location>
</feature>
<reference evidence="3" key="1">
    <citation type="submission" date="2020-10" db="EMBL/GenBank/DDBJ databases">
        <authorList>
            <person name="Castelo-Branco R."/>
            <person name="Eusebio N."/>
            <person name="Adriana R."/>
            <person name="Vieira A."/>
            <person name="Brugerolle De Fraissinette N."/>
            <person name="Rezende De Castro R."/>
            <person name="Schneider M.P."/>
            <person name="Vasconcelos V."/>
            <person name="Leao P.N."/>
        </authorList>
    </citation>
    <scope>NUCLEOTIDE SEQUENCE</scope>
    <source>
        <strain evidence="3">LEGE 11467</strain>
    </source>
</reference>
<protein>
    <recommendedName>
        <fullName evidence="5">FHA domain containing protein</fullName>
    </recommendedName>
</protein>
<feature type="compositionally biased region" description="Acidic residues" evidence="1">
    <location>
        <begin position="322"/>
        <end position="347"/>
    </location>
</feature>
<dbReference type="EMBL" id="JADEXN010000006">
    <property type="protein sequence ID" value="MBE9039332.1"/>
    <property type="molecule type" value="Genomic_DNA"/>
</dbReference>
<dbReference type="AlphaFoldDB" id="A0A928VV85"/>
<proteinExistence type="predicted"/>
<gene>
    <name evidence="3" type="ORF">IQ235_00795</name>
</gene>
<dbReference type="Proteomes" id="UP000621799">
    <property type="component" value="Unassembled WGS sequence"/>
</dbReference>
<evidence type="ECO:0000256" key="2">
    <source>
        <dbReference type="SAM" id="SignalP"/>
    </source>
</evidence>
<name>A0A928VV85_9CYAN</name>
<sequence length="535" mass="60331">MSRKNWPWHTIRTLLVFLAVVAISSSAIGCSDGTAGGSTGGASSIEPPKPEIVEVSPPATLQELRRDLDFYRPQVSITSPEPDTVLEDETVTVQLQVRDLPTFKDDRFGLGPYLNVILDDRPYIAIYDPSEPLVLEDISPGTHTLRVFASLPWHESFKNDGAYAQTTFHIYTQTDDNRPDPTLPLLTYSRPQGNYGAEPIMLDYYLTNAPLHLIARESTEDEIVDWQIRWTIDGKSFSTDRWQPIYIQGFAPGKHWVQLEFLDEFGNPVKNTFNNTVRTIVYEPGGEDALSKLVRGELSASEVRGIVDPNYVYVDESKPEEELLPEESESEILEESAPEPLDEEPVEAETLPEVLEESVPDTLDEEPIEVETFPEILDEEPIEVETLPEILDEEPIEVETLPEILDEEPIEVETLPEILNESASEILDEEPLDAGTFPEEELTLMDDIEKIEPTGEEQMEDIETIEIELPDLGLYPTIPRGLDVPVFLELEEESQIIEPTTTQLDRDIVEEIDEMSAMEGEPATFENPIEEIELP</sequence>
<keyword evidence="2" id="KW-0732">Signal</keyword>
<feature type="region of interest" description="Disordered" evidence="1">
    <location>
        <begin position="317"/>
        <end position="350"/>
    </location>
</feature>
<evidence type="ECO:0000256" key="1">
    <source>
        <dbReference type="SAM" id="MobiDB-lite"/>
    </source>
</evidence>
<evidence type="ECO:0000313" key="3">
    <source>
        <dbReference type="EMBL" id="MBE9039332.1"/>
    </source>
</evidence>
<feature type="chain" id="PRO_5037702479" description="FHA domain containing protein" evidence="2">
    <location>
        <begin position="30"/>
        <end position="535"/>
    </location>
</feature>
<keyword evidence="4" id="KW-1185">Reference proteome</keyword>
<comment type="caution">
    <text evidence="3">The sequence shown here is derived from an EMBL/GenBank/DDBJ whole genome shotgun (WGS) entry which is preliminary data.</text>
</comment>